<dbReference type="Proteomes" id="UP000185728">
    <property type="component" value="Unassembled WGS sequence"/>
</dbReference>
<organism evidence="1 2">
    <name type="scientific">Zobellia uliginosa</name>
    <dbReference type="NCBI Taxonomy" id="143224"/>
    <lineage>
        <taxon>Bacteria</taxon>
        <taxon>Pseudomonadati</taxon>
        <taxon>Bacteroidota</taxon>
        <taxon>Flavobacteriia</taxon>
        <taxon>Flavobacteriales</taxon>
        <taxon>Flavobacteriaceae</taxon>
        <taxon>Zobellia</taxon>
    </lineage>
</organism>
<gene>
    <name evidence="1" type="ORF">SAMN05421766_103463</name>
</gene>
<accession>A0ABY1KRT2</accession>
<comment type="caution">
    <text evidence="1">The sequence shown here is derived from an EMBL/GenBank/DDBJ whole genome shotgun (WGS) entry which is preliminary data.</text>
</comment>
<sequence>MRNEKGGADLYTYKQPPPFTNNQWVYAMLAAMERDNGVVCLPSKSDS</sequence>
<dbReference type="EMBL" id="FTOB01000003">
    <property type="protein sequence ID" value="SIS69931.1"/>
    <property type="molecule type" value="Genomic_DNA"/>
</dbReference>
<proteinExistence type="predicted"/>
<evidence type="ECO:0000313" key="2">
    <source>
        <dbReference type="Proteomes" id="UP000185728"/>
    </source>
</evidence>
<reference evidence="1 2" key="1">
    <citation type="submission" date="2017-01" db="EMBL/GenBank/DDBJ databases">
        <authorList>
            <person name="Varghese N."/>
            <person name="Submissions S."/>
        </authorList>
    </citation>
    <scope>NUCLEOTIDE SEQUENCE [LARGE SCALE GENOMIC DNA]</scope>
    <source>
        <strain evidence="1 2">DSM 2061</strain>
    </source>
</reference>
<name>A0ABY1KRT2_9FLAO</name>
<evidence type="ECO:0000313" key="1">
    <source>
        <dbReference type="EMBL" id="SIS69931.1"/>
    </source>
</evidence>
<protein>
    <submittedName>
        <fullName evidence="1">Uncharacterized protein</fullName>
    </submittedName>
</protein>
<keyword evidence="2" id="KW-1185">Reference proteome</keyword>